<keyword evidence="8" id="KW-0418">Kinase</keyword>
<evidence type="ECO:0000256" key="4">
    <source>
        <dbReference type="ARBA" id="ARBA00022679"/>
    </source>
</evidence>
<dbReference type="VEuPathDB" id="TrichDB:TVAG_202950"/>
<dbReference type="GO" id="GO:0005886">
    <property type="term" value="C:plasma membrane"/>
    <property type="evidence" value="ECO:0007669"/>
    <property type="project" value="UniProtKB-SubCell"/>
</dbReference>
<keyword evidence="3" id="KW-1003">Cell membrane</keyword>
<name>A2ENG7_TRIV3</name>
<evidence type="ECO:0000256" key="1">
    <source>
        <dbReference type="ARBA" id="ARBA00004251"/>
    </source>
</evidence>
<keyword evidence="5" id="KW-0812">Transmembrane</keyword>
<dbReference type="KEGG" id="tva:4763707"/>
<dbReference type="EMBL" id="DS113439">
    <property type="protein sequence ID" value="EAY05837.1"/>
    <property type="molecule type" value="Genomic_DNA"/>
</dbReference>
<keyword evidence="12" id="KW-0829">Tyrosine-protein kinase</keyword>
<evidence type="ECO:0000256" key="7">
    <source>
        <dbReference type="ARBA" id="ARBA00022741"/>
    </source>
</evidence>
<keyword evidence="13" id="KW-1015">Disulfide bond</keyword>
<evidence type="ECO:0000259" key="16">
    <source>
        <dbReference type="Pfam" id="PF12810"/>
    </source>
</evidence>
<organism evidence="17 18">
    <name type="scientific">Trichomonas vaginalis (strain ATCC PRA-98 / G3)</name>
    <dbReference type="NCBI Taxonomy" id="412133"/>
    <lineage>
        <taxon>Eukaryota</taxon>
        <taxon>Metamonada</taxon>
        <taxon>Parabasalia</taxon>
        <taxon>Trichomonadida</taxon>
        <taxon>Trichomonadidae</taxon>
        <taxon>Trichomonas</taxon>
    </lineage>
</organism>
<evidence type="ECO:0000256" key="12">
    <source>
        <dbReference type="ARBA" id="ARBA00023137"/>
    </source>
</evidence>
<evidence type="ECO:0000313" key="17">
    <source>
        <dbReference type="EMBL" id="EAY05837.1"/>
    </source>
</evidence>
<evidence type="ECO:0000256" key="5">
    <source>
        <dbReference type="ARBA" id="ARBA00022692"/>
    </source>
</evidence>
<dbReference type="Pfam" id="PF12810">
    <property type="entry name" value="ALK_LTK_GRD"/>
    <property type="match status" value="1"/>
</dbReference>
<dbReference type="GO" id="GO:0004714">
    <property type="term" value="F:transmembrane receptor protein tyrosine kinase activity"/>
    <property type="evidence" value="ECO:0007669"/>
    <property type="project" value="UniProtKB-EC"/>
</dbReference>
<reference evidence="17" key="2">
    <citation type="journal article" date="2007" name="Science">
        <title>Draft genome sequence of the sexually transmitted pathogen Trichomonas vaginalis.</title>
        <authorList>
            <person name="Carlton J.M."/>
            <person name="Hirt R.P."/>
            <person name="Silva J.C."/>
            <person name="Delcher A.L."/>
            <person name="Schatz M."/>
            <person name="Zhao Q."/>
            <person name="Wortman J.R."/>
            <person name="Bidwell S.L."/>
            <person name="Alsmark U.C.M."/>
            <person name="Besteiro S."/>
            <person name="Sicheritz-Ponten T."/>
            <person name="Noel C.J."/>
            <person name="Dacks J.B."/>
            <person name="Foster P.G."/>
            <person name="Simillion C."/>
            <person name="Van de Peer Y."/>
            <person name="Miranda-Saavedra D."/>
            <person name="Barton G.J."/>
            <person name="Westrop G.D."/>
            <person name="Mueller S."/>
            <person name="Dessi D."/>
            <person name="Fiori P.L."/>
            <person name="Ren Q."/>
            <person name="Paulsen I."/>
            <person name="Zhang H."/>
            <person name="Bastida-Corcuera F.D."/>
            <person name="Simoes-Barbosa A."/>
            <person name="Brown M.T."/>
            <person name="Hayes R.D."/>
            <person name="Mukherjee M."/>
            <person name="Okumura C.Y."/>
            <person name="Schneider R."/>
            <person name="Smith A.J."/>
            <person name="Vanacova S."/>
            <person name="Villalvazo M."/>
            <person name="Haas B.J."/>
            <person name="Pertea M."/>
            <person name="Feldblyum T.V."/>
            <person name="Utterback T.R."/>
            <person name="Shu C.L."/>
            <person name="Osoegawa K."/>
            <person name="de Jong P.J."/>
            <person name="Hrdy I."/>
            <person name="Horvathova L."/>
            <person name="Zubacova Z."/>
            <person name="Dolezal P."/>
            <person name="Malik S.B."/>
            <person name="Logsdon J.M. Jr."/>
            <person name="Henze K."/>
            <person name="Gupta A."/>
            <person name="Wang C.C."/>
            <person name="Dunne R.L."/>
            <person name="Upcroft J.A."/>
            <person name="Upcroft P."/>
            <person name="White O."/>
            <person name="Salzberg S.L."/>
            <person name="Tang P."/>
            <person name="Chiu C.-H."/>
            <person name="Lee Y.-S."/>
            <person name="Embley T.M."/>
            <person name="Coombs G.H."/>
            <person name="Mottram J.C."/>
            <person name="Tachezy J."/>
            <person name="Fraser-Liggett C.M."/>
            <person name="Johnson P.J."/>
        </authorList>
    </citation>
    <scope>NUCLEOTIDE SEQUENCE [LARGE SCALE GENOMIC DNA]</scope>
    <source>
        <strain evidence="17">G3</strain>
    </source>
</reference>
<keyword evidence="10" id="KW-1133">Transmembrane helix</keyword>
<evidence type="ECO:0000256" key="10">
    <source>
        <dbReference type="ARBA" id="ARBA00022989"/>
    </source>
</evidence>
<dbReference type="Proteomes" id="UP000001542">
    <property type="component" value="Unassembled WGS sequence"/>
</dbReference>
<keyword evidence="18" id="KW-1185">Reference proteome</keyword>
<sequence length="259" mass="27261">MIQIKEVVDLFVFVGEQGKSGGGFNSNSQLMTISGGGATDIRLTNTTNWYDFDSLKSRIMVAAGAGSGERYCGGDGGSLIGLSTDSTYSKPGYSPSNQSTGGTQITGSLNGCYNNYRLCGSSGKFGIGEFGNNADDNGPSGGGVYYGGGGIAFAGSAGGGSSFISGFQNCDAIYENSTENKIYHSGQPFHYSGKYFTDGIMIDGQHEMPSTDLKSTEVGHDGHGYAIITYIVSNVVFSCQMNIYLMKFFLITNSFLMIS</sequence>
<keyword evidence="15" id="KW-0325">Glycoprotein</keyword>
<evidence type="ECO:0000313" key="18">
    <source>
        <dbReference type="Proteomes" id="UP000001542"/>
    </source>
</evidence>
<evidence type="ECO:0000256" key="15">
    <source>
        <dbReference type="ARBA" id="ARBA00023180"/>
    </source>
</evidence>
<keyword evidence="9" id="KW-0067">ATP-binding</keyword>
<evidence type="ECO:0000256" key="11">
    <source>
        <dbReference type="ARBA" id="ARBA00023136"/>
    </source>
</evidence>
<keyword evidence="4" id="KW-0808">Transferase</keyword>
<evidence type="ECO:0000256" key="13">
    <source>
        <dbReference type="ARBA" id="ARBA00023157"/>
    </source>
</evidence>
<evidence type="ECO:0000256" key="3">
    <source>
        <dbReference type="ARBA" id="ARBA00022475"/>
    </source>
</evidence>
<evidence type="ECO:0000256" key="9">
    <source>
        <dbReference type="ARBA" id="ARBA00022840"/>
    </source>
</evidence>
<dbReference type="RefSeq" id="XP_001318060.1">
    <property type="nucleotide sequence ID" value="XM_001318025.1"/>
</dbReference>
<keyword evidence="6" id="KW-0732">Signal</keyword>
<gene>
    <name evidence="17" type="ORF">TVAG_202950</name>
</gene>
<comment type="subcellular location">
    <subcellularLocation>
        <location evidence="1">Cell membrane</location>
        <topology evidence="1">Single-pass type I membrane protein</topology>
    </subcellularLocation>
</comment>
<proteinExistence type="predicted"/>
<dbReference type="EC" id="2.7.10.1" evidence="2"/>
<keyword evidence="11" id="KW-0472">Membrane</keyword>
<dbReference type="GO" id="GO:0005524">
    <property type="term" value="F:ATP binding"/>
    <property type="evidence" value="ECO:0007669"/>
    <property type="project" value="UniProtKB-KW"/>
</dbReference>
<dbReference type="AlphaFoldDB" id="A2ENG7"/>
<evidence type="ECO:0000256" key="6">
    <source>
        <dbReference type="ARBA" id="ARBA00022729"/>
    </source>
</evidence>
<keyword evidence="7" id="KW-0547">Nucleotide-binding</keyword>
<feature type="domain" description="ALK/LTK-like glycine-rich" evidence="16">
    <location>
        <begin position="2"/>
        <end position="231"/>
    </location>
</feature>
<accession>A2ENG7</accession>
<evidence type="ECO:0000256" key="14">
    <source>
        <dbReference type="ARBA" id="ARBA00023170"/>
    </source>
</evidence>
<protein>
    <recommendedName>
        <fullName evidence="2">receptor protein-tyrosine kinase</fullName>
        <ecNumber evidence="2">2.7.10.1</ecNumber>
    </recommendedName>
</protein>
<dbReference type="InParanoid" id="A2ENG7"/>
<dbReference type="VEuPathDB" id="TrichDB:TVAGG3_0491150"/>
<dbReference type="InterPro" id="IPR055163">
    <property type="entry name" value="ALK/LTK-like_GRD"/>
</dbReference>
<keyword evidence="14" id="KW-0675">Receptor</keyword>
<evidence type="ECO:0000256" key="2">
    <source>
        <dbReference type="ARBA" id="ARBA00011902"/>
    </source>
</evidence>
<reference evidence="17" key="1">
    <citation type="submission" date="2006-10" db="EMBL/GenBank/DDBJ databases">
        <authorList>
            <person name="Amadeo P."/>
            <person name="Zhao Q."/>
            <person name="Wortman J."/>
            <person name="Fraser-Liggett C."/>
            <person name="Carlton J."/>
        </authorList>
    </citation>
    <scope>NUCLEOTIDE SEQUENCE</scope>
    <source>
        <strain evidence="17">G3</strain>
    </source>
</reference>
<evidence type="ECO:0000256" key="8">
    <source>
        <dbReference type="ARBA" id="ARBA00022777"/>
    </source>
</evidence>